<dbReference type="InterPro" id="IPR000999">
    <property type="entry name" value="RNase_III_dom"/>
</dbReference>
<dbReference type="EMBL" id="JAVRQU010000007">
    <property type="protein sequence ID" value="KAK5700620.1"/>
    <property type="molecule type" value="Genomic_DNA"/>
</dbReference>
<dbReference type="AlphaFoldDB" id="A0AAN8A2P9"/>
<name>A0AAN8A2P9_9PEZI</name>
<organism evidence="2 3">
    <name type="scientific">Elasticomyces elasticus</name>
    <dbReference type="NCBI Taxonomy" id="574655"/>
    <lineage>
        <taxon>Eukaryota</taxon>
        <taxon>Fungi</taxon>
        <taxon>Dikarya</taxon>
        <taxon>Ascomycota</taxon>
        <taxon>Pezizomycotina</taxon>
        <taxon>Dothideomycetes</taxon>
        <taxon>Dothideomycetidae</taxon>
        <taxon>Mycosphaerellales</taxon>
        <taxon>Teratosphaeriaceae</taxon>
        <taxon>Elasticomyces</taxon>
    </lineage>
</organism>
<comment type="caution">
    <text evidence="2">The sequence shown here is derived from an EMBL/GenBank/DDBJ whole genome shotgun (WGS) entry which is preliminary data.</text>
</comment>
<evidence type="ECO:0000259" key="1">
    <source>
        <dbReference type="PROSITE" id="PS50142"/>
    </source>
</evidence>
<sequence length="148" mass="15797">MTAKLAQAVALLDRLAGYTFENDRLLLEAIDTTRMRVPQSNQRLALLGDALLKHVLLDDWYPTGTPKGSGNAIVSRIGSNLNLASVARDCDIEPCIITHPGHRGAVSAATLSTTVEAVLGAIYLDSDKSMTAVRGTMRAFGLMPSMAD</sequence>
<proteinExistence type="predicted"/>
<dbReference type="SUPFAM" id="SSF69065">
    <property type="entry name" value="RNase III domain-like"/>
    <property type="match status" value="1"/>
</dbReference>
<protein>
    <recommendedName>
        <fullName evidence="1">RNase III domain-containing protein</fullName>
    </recommendedName>
</protein>
<dbReference type="GO" id="GO:0004525">
    <property type="term" value="F:ribonuclease III activity"/>
    <property type="evidence" value="ECO:0007669"/>
    <property type="project" value="InterPro"/>
</dbReference>
<feature type="domain" description="RNase III" evidence="1">
    <location>
        <begin position="9"/>
        <end position="127"/>
    </location>
</feature>
<dbReference type="PROSITE" id="PS50142">
    <property type="entry name" value="RNASE_3_2"/>
    <property type="match status" value="1"/>
</dbReference>
<reference evidence="2" key="1">
    <citation type="submission" date="2023-08" db="EMBL/GenBank/DDBJ databases">
        <title>Black Yeasts Isolated from many extreme environments.</title>
        <authorList>
            <person name="Coleine C."/>
            <person name="Stajich J.E."/>
            <person name="Selbmann L."/>
        </authorList>
    </citation>
    <scope>NUCLEOTIDE SEQUENCE</scope>
    <source>
        <strain evidence="2">CCFEE 5810</strain>
    </source>
</reference>
<dbReference type="SMART" id="SM00535">
    <property type="entry name" value="RIBOc"/>
    <property type="match status" value="1"/>
</dbReference>
<dbReference type="CDD" id="cd00593">
    <property type="entry name" value="RIBOc"/>
    <property type="match status" value="1"/>
</dbReference>
<dbReference type="Proteomes" id="UP001310594">
    <property type="component" value="Unassembled WGS sequence"/>
</dbReference>
<evidence type="ECO:0000313" key="3">
    <source>
        <dbReference type="Proteomes" id="UP001310594"/>
    </source>
</evidence>
<gene>
    <name evidence="2" type="ORF">LTR97_005137</name>
</gene>
<evidence type="ECO:0000313" key="2">
    <source>
        <dbReference type="EMBL" id="KAK5700620.1"/>
    </source>
</evidence>
<dbReference type="GO" id="GO:0006396">
    <property type="term" value="P:RNA processing"/>
    <property type="evidence" value="ECO:0007669"/>
    <property type="project" value="InterPro"/>
</dbReference>
<accession>A0AAN8A2P9</accession>
<dbReference type="Gene3D" id="1.10.1520.10">
    <property type="entry name" value="Ribonuclease III domain"/>
    <property type="match status" value="1"/>
</dbReference>
<dbReference type="InterPro" id="IPR036389">
    <property type="entry name" value="RNase_III_sf"/>
</dbReference>
<dbReference type="Pfam" id="PF00636">
    <property type="entry name" value="Ribonuclease_3"/>
    <property type="match status" value="1"/>
</dbReference>